<dbReference type="KEGG" id="dja:HY57_01535"/>
<organism evidence="2 3">
    <name type="scientific">Dyella japonica A8</name>
    <dbReference type="NCBI Taxonomy" id="1217721"/>
    <lineage>
        <taxon>Bacteria</taxon>
        <taxon>Pseudomonadati</taxon>
        <taxon>Pseudomonadota</taxon>
        <taxon>Gammaproteobacteria</taxon>
        <taxon>Lysobacterales</taxon>
        <taxon>Rhodanobacteraceae</taxon>
        <taxon>Dyella</taxon>
    </lineage>
</organism>
<dbReference type="EMBL" id="CP008884">
    <property type="protein sequence ID" value="AIF46039.1"/>
    <property type="molecule type" value="Genomic_DNA"/>
</dbReference>
<gene>
    <name evidence="2" type="ORF">HY57_01535</name>
</gene>
<dbReference type="OrthoDB" id="574668at2"/>
<feature type="chain" id="PRO_5001706489" description="Secreted protein" evidence="1">
    <location>
        <begin position="25"/>
        <end position="333"/>
    </location>
</feature>
<sequence>MRCIAKIVSVAGLVGATSLLPAMASTADIAAEAQAQALKTWHETMRQMAPPTEGCFHAAFPSVIWEKTACQATSYRSEPHVKFSTAETVGNGNDYAAATSGITTSATGTFPVVTGVTSETDGTTANSYTLQLNTNLANSSPACASYGYSSCQVWQQFIYSSSYVGGVAQVFMQDWMFIPARSRCPRSGGWTSYKTSSYNGCYKNSNAVNTVLVPASQLGNLKLAGSVTKNGNDTVTFTNGTQAYAVSQPDSTLDAAYVWNQSEFNIVGNGGGSAATFNSGSSITVNLQVNDGSTNAPSCLANAGSTGETNNLNLGACSTAGGTSPYIQFTESN</sequence>
<keyword evidence="3" id="KW-1185">Reference proteome</keyword>
<accession>A0A075JVU1</accession>
<dbReference type="Proteomes" id="UP000027987">
    <property type="component" value="Chromosome"/>
</dbReference>
<evidence type="ECO:0000256" key="1">
    <source>
        <dbReference type="SAM" id="SignalP"/>
    </source>
</evidence>
<dbReference type="HOGENOM" id="CLU_049137_0_0_6"/>
<reference evidence="2 3" key="1">
    <citation type="submission" date="2014-07" db="EMBL/GenBank/DDBJ databases">
        <title>Complete Genome Sequence of Dyella japonica Strain A8 Isolated from Malaysian Tropical Soil.</title>
        <authorList>
            <person name="Hui R.K.H."/>
            <person name="Chen J.-W."/>
            <person name="Chan K.-G."/>
            <person name="Leung F.C.C."/>
        </authorList>
    </citation>
    <scope>NUCLEOTIDE SEQUENCE [LARGE SCALE GENOMIC DNA]</scope>
    <source>
        <strain evidence="2 3">A8</strain>
    </source>
</reference>
<proteinExistence type="predicted"/>
<evidence type="ECO:0000313" key="3">
    <source>
        <dbReference type="Proteomes" id="UP000027987"/>
    </source>
</evidence>
<evidence type="ECO:0008006" key="4">
    <source>
        <dbReference type="Google" id="ProtNLM"/>
    </source>
</evidence>
<dbReference type="AlphaFoldDB" id="A0A075JVU1"/>
<keyword evidence="1" id="KW-0732">Signal</keyword>
<protein>
    <recommendedName>
        <fullName evidence="4">Secreted protein</fullName>
    </recommendedName>
</protein>
<evidence type="ECO:0000313" key="2">
    <source>
        <dbReference type="EMBL" id="AIF46039.1"/>
    </source>
</evidence>
<feature type="signal peptide" evidence="1">
    <location>
        <begin position="1"/>
        <end position="24"/>
    </location>
</feature>
<dbReference type="PATRIC" id="fig|1217721.7.peg.328"/>
<name>A0A075JVU1_9GAMM</name>